<evidence type="ECO:0000256" key="7">
    <source>
        <dbReference type="SAM" id="Phobius"/>
    </source>
</evidence>
<feature type="transmembrane region" description="Helical" evidence="7">
    <location>
        <begin position="12"/>
        <end position="30"/>
    </location>
</feature>
<evidence type="ECO:0000256" key="4">
    <source>
        <dbReference type="ARBA" id="ARBA00022692"/>
    </source>
</evidence>
<feature type="transmembrane region" description="Helical" evidence="7">
    <location>
        <begin position="142"/>
        <end position="160"/>
    </location>
</feature>
<dbReference type="Pfam" id="PF00884">
    <property type="entry name" value="Sulfatase"/>
    <property type="match status" value="1"/>
</dbReference>
<feature type="transmembrane region" description="Helical" evidence="7">
    <location>
        <begin position="109"/>
        <end position="130"/>
    </location>
</feature>
<accession>A0ABR6YJ99</accession>
<keyword evidence="2" id="KW-1003">Cell membrane</keyword>
<dbReference type="Proteomes" id="UP000613113">
    <property type="component" value="Unassembled WGS sequence"/>
</dbReference>
<dbReference type="InterPro" id="IPR017850">
    <property type="entry name" value="Alkaline_phosphatase_core_sf"/>
</dbReference>
<comment type="caution">
    <text evidence="9">The sequence shown here is derived from an EMBL/GenBank/DDBJ whole genome shotgun (WGS) entry which is preliminary data.</text>
</comment>
<dbReference type="SUPFAM" id="SSF53649">
    <property type="entry name" value="Alkaline phosphatase-like"/>
    <property type="match status" value="1"/>
</dbReference>
<comment type="subcellular location">
    <subcellularLocation>
        <location evidence="1">Cell membrane</location>
        <topology evidence="1">Multi-pass membrane protein</topology>
    </subcellularLocation>
</comment>
<feature type="domain" description="Sulfatase N-terminal" evidence="8">
    <location>
        <begin position="275"/>
        <end position="565"/>
    </location>
</feature>
<keyword evidence="6 7" id="KW-0472">Membrane</keyword>
<evidence type="ECO:0000259" key="8">
    <source>
        <dbReference type="Pfam" id="PF00884"/>
    </source>
</evidence>
<proteinExistence type="predicted"/>
<dbReference type="CDD" id="cd16017">
    <property type="entry name" value="LptA"/>
    <property type="match status" value="1"/>
</dbReference>
<dbReference type="PANTHER" id="PTHR30443">
    <property type="entry name" value="INNER MEMBRANE PROTEIN"/>
    <property type="match status" value="1"/>
</dbReference>
<sequence>MRSLFRPGPAVLLLSYLLLSVVPFFPVLLGKPVGDGWLIAATEAICWLVLWALFQHPRWFHYVLLPAMWAVPVEIYLRLYFGQGISTHHLGIMLETSPKEAAEFLGYKAWLLLLLAVSVTGWWWGLLQIARRHDVLRWTHGSRWLLLALFAAGAGVWTYGEYVGVQAQKPDTGIAAGQHGDAHADNGAGKAASGHALSHPLIEQLRLAATRQIGPLPHWARIPYDDDLLARSWPFGLALRIADFWHERQYLHELAEKSRAFRFNAHLQGNPNLPQTVLMVIGESSRFDRWQINGYGRETNPLLSLEENLVSFSDMVSAVAATRLSVPIIVSRKPAAQSLKAGFAEKSFLTAFKEAGFKTFWISNQMSFGQFDTPTSVFANEADVTQFLNLGGFTNSSNLDDVLLEPMRHALQDHAPKKLIVLHTLGNHWNYSHRHPGEYDHWKPSLYGIDNPAYTDLKNKEALNNSYDNSILYTDWILSELIQRLKASDQITSMMYVSDHGQTLYDGTCNLAFHGHNTQYEFHIPAFIWYSDAYQQLYPEKIKQLQLHRKSRLSTENVFHTLLDMGNVRYPDERLEWSILNRKWRAHTRYVDSYGWSNYDNASFRGDCREVIDRKTPLQQEK</sequence>
<gene>
    <name evidence="9" type="ORF">H8K27_02200</name>
</gene>
<evidence type="ECO:0000256" key="6">
    <source>
        <dbReference type="ARBA" id="ARBA00023136"/>
    </source>
</evidence>
<reference evidence="9 10" key="1">
    <citation type="submission" date="2020-08" db="EMBL/GenBank/DDBJ databases">
        <title>Novel species isolated from subtropical streams in China.</title>
        <authorList>
            <person name="Lu H."/>
        </authorList>
    </citation>
    <scope>NUCLEOTIDE SEQUENCE [LARGE SCALE GENOMIC DNA]</scope>
    <source>
        <strain evidence="9 10">FT31W</strain>
    </source>
</reference>
<evidence type="ECO:0000256" key="3">
    <source>
        <dbReference type="ARBA" id="ARBA00022679"/>
    </source>
</evidence>
<feature type="transmembrane region" description="Helical" evidence="7">
    <location>
        <begin position="36"/>
        <end position="54"/>
    </location>
</feature>
<evidence type="ECO:0000313" key="9">
    <source>
        <dbReference type="EMBL" id="MBC3883934.1"/>
    </source>
</evidence>
<evidence type="ECO:0000256" key="2">
    <source>
        <dbReference type="ARBA" id="ARBA00022475"/>
    </source>
</evidence>
<keyword evidence="3 9" id="KW-0808">Transferase</keyword>
<keyword evidence="10" id="KW-1185">Reference proteome</keyword>
<evidence type="ECO:0000256" key="1">
    <source>
        <dbReference type="ARBA" id="ARBA00004651"/>
    </source>
</evidence>
<dbReference type="InterPro" id="IPR040423">
    <property type="entry name" value="PEA_transferase"/>
</dbReference>
<name>A0ABR6YJ99_9BURK</name>
<keyword evidence="5 7" id="KW-1133">Transmembrane helix</keyword>
<dbReference type="Gene3D" id="3.40.720.10">
    <property type="entry name" value="Alkaline Phosphatase, subunit A"/>
    <property type="match status" value="1"/>
</dbReference>
<dbReference type="RefSeq" id="WP_186861588.1">
    <property type="nucleotide sequence ID" value="NZ_JACOGC010000001.1"/>
</dbReference>
<dbReference type="PANTHER" id="PTHR30443:SF0">
    <property type="entry name" value="PHOSPHOETHANOLAMINE TRANSFERASE EPTA"/>
    <property type="match status" value="1"/>
</dbReference>
<dbReference type="InterPro" id="IPR000917">
    <property type="entry name" value="Sulfatase_N"/>
</dbReference>
<feature type="transmembrane region" description="Helical" evidence="7">
    <location>
        <begin position="61"/>
        <end position="81"/>
    </location>
</feature>
<evidence type="ECO:0000256" key="5">
    <source>
        <dbReference type="ARBA" id="ARBA00022989"/>
    </source>
</evidence>
<protein>
    <submittedName>
        <fullName evidence="9">Phosphoethanolamine transferase</fullName>
    </submittedName>
</protein>
<dbReference type="EMBL" id="JACOGC010000001">
    <property type="protein sequence ID" value="MBC3883934.1"/>
    <property type="molecule type" value="Genomic_DNA"/>
</dbReference>
<dbReference type="InterPro" id="IPR058130">
    <property type="entry name" value="PEA_transf_C"/>
</dbReference>
<organism evidence="9 10">
    <name type="scientific">Undibacterium griseum</name>
    <dbReference type="NCBI Taxonomy" id="2762295"/>
    <lineage>
        <taxon>Bacteria</taxon>
        <taxon>Pseudomonadati</taxon>
        <taxon>Pseudomonadota</taxon>
        <taxon>Betaproteobacteria</taxon>
        <taxon>Burkholderiales</taxon>
        <taxon>Oxalobacteraceae</taxon>
        <taxon>Undibacterium</taxon>
    </lineage>
</organism>
<dbReference type="GO" id="GO:0016740">
    <property type="term" value="F:transferase activity"/>
    <property type="evidence" value="ECO:0007669"/>
    <property type="project" value="UniProtKB-KW"/>
</dbReference>
<evidence type="ECO:0000313" key="10">
    <source>
        <dbReference type="Proteomes" id="UP000613113"/>
    </source>
</evidence>
<keyword evidence="4 7" id="KW-0812">Transmembrane</keyword>